<dbReference type="SUPFAM" id="SSF51395">
    <property type="entry name" value="FMN-linked oxidoreductases"/>
    <property type="match status" value="1"/>
</dbReference>
<dbReference type="EMBL" id="AWSO01000119">
    <property type="protein sequence ID" value="ESK94843.1"/>
    <property type="molecule type" value="Genomic_DNA"/>
</dbReference>
<feature type="domain" description="NADH:flavin oxidoreductase/NADH oxidase N-terminal" evidence="1">
    <location>
        <begin position="10"/>
        <end position="346"/>
    </location>
</feature>
<evidence type="ECO:0000313" key="2">
    <source>
        <dbReference type="EMBL" id="ESK94843.1"/>
    </source>
</evidence>
<evidence type="ECO:0000259" key="1">
    <source>
        <dbReference type="Pfam" id="PF00724"/>
    </source>
</evidence>
<dbReference type="PANTHER" id="PTHR22893:SF91">
    <property type="entry name" value="NADPH DEHYDROGENASE 2-RELATED"/>
    <property type="match status" value="1"/>
</dbReference>
<accession>V2X6P9</accession>
<name>V2X6P9_MONRO</name>
<dbReference type="GO" id="GO:0010181">
    <property type="term" value="F:FMN binding"/>
    <property type="evidence" value="ECO:0007669"/>
    <property type="project" value="InterPro"/>
</dbReference>
<dbReference type="InterPro" id="IPR045247">
    <property type="entry name" value="Oye-like"/>
</dbReference>
<keyword evidence="3" id="KW-1185">Reference proteome</keyword>
<dbReference type="Gene3D" id="3.20.20.70">
    <property type="entry name" value="Aldolase class I"/>
    <property type="match status" value="1"/>
</dbReference>
<dbReference type="KEGG" id="mrr:Moror_14116"/>
<dbReference type="InterPro" id="IPR013785">
    <property type="entry name" value="Aldolase_TIM"/>
</dbReference>
<dbReference type="HOGENOM" id="CLU_012153_0_0_1"/>
<dbReference type="CDD" id="cd02933">
    <property type="entry name" value="OYE_like_FMN"/>
    <property type="match status" value="1"/>
</dbReference>
<dbReference type="Proteomes" id="UP000017559">
    <property type="component" value="Unassembled WGS sequence"/>
</dbReference>
<dbReference type="Pfam" id="PF00724">
    <property type="entry name" value="Oxidored_FMN"/>
    <property type="match status" value="1"/>
</dbReference>
<protein>
    <recommendedName>
        <fullName evidence="1">NADH:flavin oxidoreductase/NADH oxidase N-terminal domain-containing protein</fullName>
    </recommendedName>
</protein>
<organism evidence="2 3">
    <name type="scientific">Moniliophthora roreri (strain MCA 2997)</name>
    <name type="common">Cocoa frosty pod rot fungus</name>
    <name type="synonym">Crinipellis roreri</name>
    <dbReference type="NCBI Taxonomy" id="1381753"/>
    <lineage>
        <taxon>Eukaryota</taxon>
        <taxon>Fungi</taxon>
        <taxon>Dikarya</taxon>
        <taxon>Basidiomycota</taxon>
        <taxon>Agaricomycotina</taxon>
        <taxon>Agaricomycetes</taxon>
        <taxon>Agaricomycetidae</taxon>
        <taxon>Agaricales</taxon>
        <taxon>Marasmiineae</taxon>
        <taxon>Marasmiaceae</taxon>
        <taxon>Moniliophthora</taxon>
    </lineage>
</organism>
<dbReference type="AlphaFoldDB" id="V2X6P9"/>
<evidence type="ECO:0000313" key="3">
    <source>
        <dbReference type="Proteomes" id="UP000017559"/>
    </source>
</evidence>
<dbReference type="InterPro" id="IPR001155">
    <property type="entry name" value="OxRdtase_FMN_N"/>
</dbReference>
<comment type="caution">
    <text evidence="2">The sequence shown here is derived from an EMBL/GenBank/DDBJ whole genome shotgun (WGS) entry which is preliminary data.</text>
</comment>
<dbReference type="PANTHER" id="PTHR22893">
    <property type="entry name" value="NADH OXIDOREDUCTASE-RELATED"/>
    <property type="match status" value="1"/>
</dbReference>
<reference evidence="2 3" key="1">
    <citation type="journal article" date="2014" name="BMC Genomics">
        <title>Genome and secretome analysis of the hemibiotrophic fungal pathogen, Moniliophthora roreri, which causes frosty pod rot disease of cacao: mechanisms of the biotrophic and necrotrophic phases.</title>
        <authorList>
            <person name="Meinhardt L.W."/>
            <person name="Costa G.G.L."/>
            <person name="Thomazella D.P.T."/>
            <person name="Teixeira P.J.P.L."/>
            <person name="Carazzolle M.F."/>
            <person name="Schuster S.C."/>
            <person name="Carlson J.E."/>
            <person name="Guiltinan M.J."/>
            <person name="Mieczkowski P."/>
            <person name="Farmer A."/>
            <person name="Ramaraj T."/>
            <person name="Crozier J."/>
            <person name="Davis R.E."/>
            <person name="Shao J."/>
            <person name="Melnick R.L."/>
            <person name="Pereira G.A.G."/>
            <person name="Bailey B.A."/>
        </authorList>
    </citation>
    <scope>NUCLEOTIDE SEQUENCE [LARGE SCALE GENOMIC DNA]</scope>
    <source>
        <strain evidence="2 3">MCA 2997</strain>
    </source>
</reference>
<dbReference type="OrthoDB" id="276546at2759"/>
<gene>
    <name evidence="2" type="ORF">Moror_14116</name>
</gene>
<proteinExistence type="predicted"/>
<dbReference type="GO" id="GO:0016491">
    <property type="term" value="F:oxidoreductase activity"/>
    <property type="evidence" value="ECO:0007669"/>
    <property type="project" value="InterPro"/>
</dbReference>
<sequence length="371" mass="41270">MMQRNPADSKLFQPIQLGHIALKHRVIMAPMSRLRTTGKHSDIPIPGLVKEYYSQRASTPGTLIISEGLIVAPEGAGFPGGQGLWSDEQITEWKEIVDAVHAKGSFIFAQLAALGRTVFSKEHLQSYNPKYDVVGAGDIPVTNGEKVRMLSVEEVKKFIGLFVTAASNAVHRAGFDGVEIHGANGHFVNQFIEDVSNNRTDEYGGSIENRSRFVLEVVDAVSKAIGEQRTSLRLSPWSRDWDARMEDPIPTYSYLISQLKSLHPNLAYLHAVEPRVSGIGDQEVLEGESNDFVRRIWLPRPLISAGGYKRQDALETAQEEGMLIAFGRHFISNPDLPVRLEKNLPLTKYDRSKFYVVGDASGQGYTDYRFA</sequence>